<dbReference type="Proteomes" id="UP001168096">
    <property type="component" value="Unassembled WGS sequence"/>
</dbReference>
<protein>
    <submittedName>
        <fullName evidence="1">Uncharacterized protein</fullName>
    </submittedName>
</protein>
<comment type="caution">
    <text evidence="1">The sequence shown here is derived from an EMBL/GenBank/DDBJ whole genome shotgun (WGS) entry which is preliminary data.</text>
</comment>
<name>A0ACC7MI02_9BURK</name>
<organism evidence="1 2">
    <name type="scientific">Massilia orientalis</name>
    <dbReference type="NCBI Taxonomy" id="3050128"/>
    <lineage>
        <taxon>Bacteria</taxon>
        <taxon>Pseudomonadati</taxon>
        <taxon>Pseudomonadota</taxon>
        <taxon>Betaproteobacteria</taxon>
        <taxon>Burkholderiales</taxon>
        <taxon>Oxalobacteraceae</taxon>
        <taxon>Telluria group</taxon>
        <taxon>Massilia</taxon>
    </lineage>
</organism>
<accession>A0ACC7MI02</accession>
<sequence length="618" mass="63691">MHTLRNHSLLAATILMAFAGVTSASAATLSVGPGKTYAKPCAAIAVAKDGDVIEITGNTTYSGDACSINRHNLTIRGVNGRPKIDAAGKNAADKGIWVVNGNNLTVDNVEMYGAKVMDGNGAAFRLQGAGFTLRNSFIHDNENGILANANLNSDILIEYTEFGHNGRGDGQTHNLYIGHVKSLTFRYSYSHDANVGHNLKSRADTNMIAYSRFSSTPPGETGSTATGQPSYEIDLPNAGTSYIIGNVIVQPAANQNPAIVAYGEEGAINAGSDLYVINNTILNEYGDGTFLFVSGKVPTPAVIQNNIFGGIGTLSSQASSIVKNNYRSVSPGFVDRAKWDLHPTASALVINAGTDPGKSAKGVSLTPVAQYKATASGEARPVAGQLDIGAYEVTGDAANTTAVTWTACGNEGSTCSFSGTREVRFGANGIYTSKVVTGSTACTSAVFGDPIRGVAKTCSYSSALSTVTATAATGPSWIPCSGEGGTCVFSGTREVRFGAGTSFSTKTFTGSIYCANSVFGDPAKGQLKTCSYSSNTIATSGTSGTTTPAPAPTAPATNDTAWTACAAEGGTCSITGTHQVRYGANGYYVTKTVTGPVACTNAVFGDPAYRIAKSCSYK</sequence>
<evidence type="ECO:0000313" key="1">
    <source>
        <dbReference type="EMBL" id="MFJ1471088.1"/>
    </source>
</evidence>
<evidence type="ECO:0000313" key="2">
    <source>
        <dbReference type="Proteomes" id="UP001168096"/>
    </source>
</evidence>
<reference evidence="1" key="1">
    <citation type="submission" date="2024-11" db="EMBL/GenBank/DDBJ databases">
        <title>Description of Massilia orientalis sp. nov., isolated from rhizosphere soil of Ageratina adenophora.</title>
        <authorList>
            <person name="Wang Y."/>
        </authorList>
    </citation>
    <scope>NUCLEOTIDE SEQUENCE</scope>
    <source>
        <strain evidence="1">YIM B02787</strain>
    </source>
</reference>
<keyword evidence="2" id="KW-1185">Reference proteome</keyword>
<gene>
    <name evidence="1" type="ORF">QPK29_025495</name>
</gene>
<proteinExistence type="predicted"/>
<dbReference type="EMBL" id="JASNRB020000019">
    <property type="protein sequence ID" value="MFJ1471088.1"/>
    <property type="molecule type" value="Genomic_DNA"/>
</dbReference>